<dbReference type="AlphaFoldDB" id="A0A101LY71"/>
<organism evidence="1">
    <name type="scientific">Picea glauca</name>
    <name type="common">White spruce</name>
    <name type="synonym">Pinus glauca</name>
    <dbReference type="NCBI Taxonomy" id="3330"/>
    <lineage>
        <taxon>Eukaryota</taxon>
        <taxon>Viridiplantae</taxon>
        <taxon>Streptophyta</taxon>
        <taxon>Embryophyta</taxon>
        <taxon>Tracheophyta</taxon>
        <taxon>Spermatophyta</taxon>
        <taxon>Pinopsida</taxon>
        <taxon>Pinidae</taxon>
        <taxon>Conifers I</taxon>
        <taxon>Pinales</taxon>
        <taxon>Pinaceae</taxon>
        <taxon>Picea</taxon>
    </lineage>
</organism>
<name>A0A101LY71_PICGL</name>
<gene>
    <name evidence="1" type="ORF">ABT39_MTgene5701</name>
</gene>
<reference evidence="1" key="1">
    <citation type="journal article" date="2015" name="Genome Biol. Evol.">
        <title>Organellar Genomes of White Spruce (Picea glauca): Assembly and Annotation.</title>
        <authorList>
            <person name="Jackman S.D."/>
            <person name="Warren R.L."/>
            <person name="Gibb E.A."/>
            <person name="Vandervalk B.P."/>
            <person name="Mohamadi H."/>
            <person name="Chu J."/>
            <person name="Raymond A."/>
            <person name="Pleasance S."/>
            <person name="Coope R."/>
            <person name="Wildung M.R."/>
            <person name="Ritland C.E."/>
            <person name="Bousquet J."/>
            <person name="Jones S.J."/>
            <person name="Bohlmann J."/>
            <person name="Birol I."/>
        </authorList>
    </citation>
    <scope>NUCLEOTIDE SEQUENCE [LARGE SCALE GENOMIC DNA]</scope>
    <source>
        <tissue evidence="1">Flushing bud</tissue>
    </source>
</reference>
<sequence>MNVVALPTQEGEERSRSIPYFGRGNNLTNKHFDEYARLVWSIPKTLPNGLFLKKSCVSTVSEQYAPSGFPNSKLYIGNSMIECM</sequence>
<proteinExistence type="predicted"/>
<accession>A0A101LY71</accession>
<comment type="caution">
    <text evidence="1">The sequence shown here is derived from an EMBL/GenBank/DDBJ whole genome shotgun (WGS) entry which is preliminary data.</text>
</comment>
<keyword evidence="1" id="KW-0496">Mitochondrion</keyword>
<protein>
    <submittedName>
        <fullName evidence="1">Uncharacterized protein</fullName>
    </submittedName>
</protein>
<evidence type="ECO:0000313" key="1">
    <source>
        <dbReference type="EMBL" id="KUM47515.1"/>
    </source>
</evidence>
<geneLocation type="mitochondrion" evidence="1"/>
<dbReference type="EMBL" id="LKAM01000007">
    <property type="protein sequence ID" value="KUM47515.1"/>
    <property type="molecule type" value="Genomic_DNA"/>
</dbReference>